<evidence type="ECO:0008006" key="5">
    <source>
        <dbReference type="Google" id="ProtNLM"/>
    </source>
</evidence>
<keyword evidence="2" id="KW-0812">Transmembrane</keyword>
<dbReference type="Proteomes" id="UP000243406">
    <property type="component" value="Unassembled WGS sequence"/>
</dbReference>
<evidence type="ECO:0000256" key="2">
    <source>
        <dbReference type="SAM" id="Phobius"/>
    </source>
</evidence>
<accession>A0A1T4ZW24</accession>
<keyword evidence="1" id="KW-0175">Coiled coil</keyword>
<organism evidence="3 4">
    <name type="scientific">Acetoanaerobium noterae</name>
    <dbReference type="NCBI Taxonomy" id="745369"/>
    <lineage>
        <taxon>Bacteria</taxon>
        <taxon>Bacillati</taxon>
        <taxon>Bacillota</taxon>
        <taxon>Clostridia</taxon>
        <taxon>Peptostreptococcales</taxon>
        <taxon>Filifactoraceae</taxon>
        <taxon>Acetoanaerobium</taxon>
    </lineage>
</organism>
<keyword evidence="4" id="KW-1185">Reference proteome</keyword>
<sequence length="421" mass="48022">MSEEAIIQDDLTAKESRFGALKTAILVVLGLLIIGIVSSTILYFTNSGVKTNIDALAKRVGLFQPKSEPELQVDTRIKELSSYYLSLDIPRAADKLYALKQENKKLYEELFSYMIGENSLKASKIRDEIKLKEAKEDTLQREYEAMQTAINAQRSTDSTHYASLGVRGAINAIEESLTYNMDFTTMAKTLETMQPNFVAKLLHYMNPTYSTELELSLSKEFYDTVKKEKEKYDEFLRKNTSMAQVYNKMDAVLAAAKLEEPTEFNLDDLGLIFSKMDYFKASEILNKFSDDKYVSQVLESIKNYEDLESTFEGSLSTVISDSLRVLEEYERDTTNLRKAYEKMQPADLADIVDTMTNQNPSYKEYVIDDVRKFRITEQDMLVQVLKQAKPTVVSNLLSELKNTDRTQKAALLSRELGIPNP</sequence>
<evidence type="ECO:0000256" key="1">
    <source>
        <dbReference type="SAM" id="Coils"/>
    </source>
</evidence>
<evidence type="ECO:0000313" key="4">
    <source>
        <dbReference type="Proteomes" id="UP000243406"/>
    </source>
</evidence>
<dbReference type="EMBL" id="FUYN01000001">
    <property type="protein sequence ID" value="SKB26896.1"/>
    <property type="molecule type" value="Genomic_DNA"/>
</dbReference>
<gene>
    <name evidence="3" type="ORF">SAMN02745120_0460</name>
</gene>
<reference evidence="4" key="1">
    <citation type="submission" date="2017-02" db="EMBL/GenBank/DDBJ databases">
        <authorList>
            <person name="Varghese N."/>
            <person name="Submissions S."/>
        </authorList>
    </citation>
    <scope>NUCLEOTIDE SEQUENCE [LARGE SCALE GENOMIC DNA]</scope>
    <source>
        <strain evidence="4">ATCC 35199</strain>
    </source>
</reference>
<name>A0A1T4ZW24_9FIRM</name>
<evidence type="ECO:0000313" key="3">
    <source>
        <dbReference type="EMBL" id="SKB26896.1"/>
    </source>
</evidence>
<dbReference type="OrthoDB" id="1747026at2"/>
<feature type="coiled-coil region" evidence="1">
    <location>
        <begin position="122"/>
        <end position="149"/>
    </location>
</feature>
<dbReference type="AlphaFoldDB" id="A0A1T4ZW24"/>
<protein>
    <recommendedName>
        <fullName evidence="5">Flagellar motility protein MotE, a chaperone for MotC folding</fullName>
    </recommendedName>
</protein>
<keyword evidence="2" id="KW-0472">Membrane</keyword>
<feature type="transmembrane region" description="Helical" evidence="2">
    <location>
        <begin position="24"/>
        <end position="44"/>
    </location>
</feature>
<proteinExistence type="predicted"/>
<dbReference type="RefSeq" id="WP_079588445.1">
    <property type="nucleotide sequence ID" value="NZ_FUYN01000001.1"/>
</dbReference>
<keyword evidence="2" id="KW-1133">Transmembrane helix</keyword>